<proteinExistence type="predicted"/>
<evidence type="ECO:0000313" key="2">
    <source>
        <dbReference type="Proteomes" id="UP000604046"/>
    </source>
</evidence>
<dbReference type="SUPFAM" id="SSF50978">
    <property type="entry name" value="WD40 repeat-like"/>
    <property type="match status" value="1"/>
</dbReference>
<dbReference type="OrthoDB" id="420025at2759"/>
<comment type="caution">
    <text evidence="1">The sequence shown here is derived from an EMBL/GenBank/DDBJ whole genome shotgun (WGS) entry which is preliminary data.</text>
</comment>
<name>A0A812Q6M8_9DINO</name>
<reference evidence="1" key="1">
    <citation type="submission" date="2021-02" db="EMBL/GenBank/DDBJ databases">
        <authorList>
            <person name="Dougan E. K."/>
            <person name="Rhodes N."/>
            <person name="Thang M."/>
            <person name="Chan C."/>
        </authorList>
    </citation>
    <scope>NUCLEOTIDE SEQUENCE</scope>
</reference>
<dbReference type="Proteomes" id="UP000604046">
    <property type="component" value="Unassembled WGS sequence"/>
</dbReference>
<protein>
    <submittedName>
        <fullName evidence="1">PpsC protein</fullName>
    </submittedName>
</protein>
<accession>A0A812Q6M8</accession>
<organism evidence="1 2">
    <name type="scientific">Symbiodinium natans</name>
    <dbReference type="NCBI Taxonomy" id="878477"/>
    <lineage>
        <taxon>Eukaryota</taxon>
        <taxon>Sar</taxon>
        <taxon>Alveolata</taxon>
        <taxon>Dinophyceae</taxon>
        <taxon>Suessiales</taxon>
        <taxon>Symbiodiniaceae</taxon>
        <taxon>Symbiodinium</taxon>
    </lineage>
</organism>
<keyword evidence="2" id="KW-1185">Reference proteome</keyword>
<sequence>MFLMRSRSSGRRVWVPLPNQTVARGAASAPEKTAEVLQPMLDNIHSSCFLGADSGPALQSGAAAVGAMASAACHSREEFTPLLSLRKKNLSPEHLKTFRKFAKGKGGQKTVHETSHTFQVLGGDNPAEAVFSQAKNQLRRVNRLGRDAAKTVSKSFLAAQWSLHRPGLLNLLQAFRAYQAWNVDRLGVDPYDQLTEDRPWERDRNSVGTPQKSFWARLNVLPRSSVRTLAVDWAGKRAVTGNDDGYFVIWDLQEQVGQRILNCKVGMILSIYPDWAKMRMLVGHGDCDLDLLSLKDGSRIKAAWQSMGQ</sequence>
<evidence type="ECO:0000313" key="1">
    <source>
        <dbReference type="EMBL" id="CAE7377766.1"/>
    </source>
</evidence>
<dbReference type="EMBL" id="CAJNDS010002216">
    <property type="protein sequence ID" value="CAE7377766.1"/>
    <property type="molecule type" value="Genomic_DNA"/>
</dbReference>
<dbReference type="AlphaFoldDB" id="A0A812Q6M8"/>
<dbReference type="InterPro" id="IPR036322">
    <property type="entry name" value="WD40_repeat_dom_sf"/>
</dbReference>
<gene>
    <name evidence="1" type="primary">ppsC</name>
    <name evidence="1" type="ORF">SNAT2548_LOCUS20628</name>
</gene>